<sequence>MPILLSCIRNTYFLTVSRWIKLIWLFEVLYFIVLILWKKNLELGQFKFEVQRSLTALRIPLAVSDNPVTSSVGRSAGPLPAATAPA</sequence>
<name>U5QG73_GLOK1</name>
<feature type="region of interest" description="Disordered" evidence="1">
    <location>
        <begin position="67"/>
        <end position="86"/>
    </location>
</feature>
<dbReference type="AlphaFoldDB" id="U5QG73"/>
<evidence type="ECO:0000256" key="2">
    <source>
        <dbReference type="SAM" id="Phobius"/>
    </source>
</evidence>
<evidence type="ECO:0000313" key="4">
    <source>
        <dbReference type="Proteomes" id="UP000017396"/>
    </source>
</evidence>
<keyword evidence="2" id="KW-0812">Transmembrane</keyword>
<feature type="transmembrane region" description="Helical" evidence="2">
    <location>
        <begin position="19"/>
        <end position="37"/>
    </location>
</feature>
<organism evidence="3 4">
    <name type="scientific">Gloeobacter kilaueensis (strain ATCC BAA-2537 / CCAP 1431/1 / ULC 316 / JS1)</name>
    <dbReference type="NCBI Taxonomy" id="1183438"/>
    <lineage>
        <taxon>Bacteria</taxon>
        <taxon>Bacillati</taxon>
        <taxon>Cyanobacteriota</taxon>
        <taxon>Cyanophyceae</taxon>
        <taxon>Gloeobacterales</taxon>
        <taxon>Gloeobacteraceae</taxon>
        <taxon>Gloeobacter</taxon>
    </lineage>
</organism>
<keyword evidence="2" id="KW-1133">Transmembrane helix</keyword>
<reference evidence="3 4" key="1">
    <citation type="journal article" date="2013" name="PLoS ONE">
        <title>Cultivation and Complete Genome Sequencing of Gloeobacter kilaueensis sp. nov., from a Lava Cave in Kilauea Caldera, Hawai'i.</title>
        <authorList>
            <person name="Saw J.H."/>
            <person name="Schatz M."/>
            <person name="Brown M.V."/>
            <person name="Kunkel D.D."/>
            <person name="Foster J.S."/>
            <person name="Shick H."/>
            <person name="Christensen S."/>
            <person name="Hou S."/>
            <person name="Wan X."/>
            <person name="Donachie S.P."/>
        </authorList>
    </citation>
    <scope>NUCLEOTIDE SEQUENCE [LARGE SCALE GENOMIC DNA]</scope>
    <source>
        <strain evidence="4">JS</strain>
    </source>
</reference>
<accession>U5QG73</accession>
<dbReference type="EMBL" id="CP003587">
    <property type="protein sequence ID" value="AGY57962.1"/>
    <property type="molecule type" value="Genomic_DNA"/>
</dbReference>
<dbReference type="Proteomes" id="UP000017396">
    <property type="component" value="Chromosome"/>
</dbReference>
<evidence type="ECO:0000256" key="1">
    <source>
        <dbReference type="SAM" id="MobiDB-lite"/>
    </source>
</evidence>
<proteinExistence type="predicted"/>
<dbReference type="KEGG" id="glj:GKIL_1716"/>
<keyword evidence="2" id="KW-0472">Membrane</keyword>
<keyword evidence="4" id="KW-1185">Reference proteome</keyword>
<evidence type="ECO:0000313" key="3">
    <source>
        <dbReference type="EMBL" id="AGY57962.1"/>
    </source>
</evidence>
<protein>
    <submittedName>
        <fullName evidence="3">Uncharacterized protein</fullName>
    </submittedName>
</protein>
<gene>
    <name evidence="3" type="ORF">GKIL_1716</name>
</gene>
<dbReference type="HOGENOM" id="CLU_2493508_0_0_3"/>